<reference evidence="2" key="1">
    <citation type="journal article" date="2020" name="Nature">
        <title>Giant virus diversity and host interactions through global metagenomics.</title>
        <authorList>
            <person name="Schulz F."/>
            <person name="Roux S."/>
            <person name="Paez-Espino D."/>
            <person name="Jungbluth S."/>
            <person name="Walsh D.A."/>
            <person name="Denef V.J."/>
            <person name="McMahon K.D."/>
            <person name="Konstantinidis K.T."/>
            <person name="Eloe-Fadrosh E.A."/>
            <person name="Kyrpides N.C."/>
            <person name="Woyke T."/>
        </authorList>
    </citation>
    <scope>NUCLEOTIDE SEQUENCE</scope>
    <source>
        <strain evidence="2">GVMAG-M-3300023179-71</strain>
    </source>
</reference>
<keyword evidence="1" id="KW-0472">Membrane</keyword>
<dbReference type="AlphaFoldDB" id="A0A6C0H5Q8"/>
<dbReference type="EMBL" id="MN739879">
    <property type="protein sequence ID" value="QHT75546.1"/>
    <property type="molecule type" value="Genomic_DNA"/>
</dbReference>
<proteinExistence type="predicted"/>
<organism evidence="2">
    <name type="scientific">viral metagenome</name>
    <dbReference type="NCBI Taxonomy" id="1070528"/>
    <lineage>
        <taxon>unclassified sequences</taxon>
        <taxon>metagenomes</taxon>
        <taxon>organismal metagenomes</taxon>
    </lineage>
</organism>
<name>A0A6C0H5Q8_9ZZZZ</name>
<protein>
    <submittedName>
        <fullName evidence="2">Uncharacterized protein</fullName>
    </submittedName>
</protein>
<feature type="transmembrane region" description="Helical" evidence="1">
    <location>
        <begin position="200"/>
        <end position="218"/>
    </location>
</feature>
<sequence length="220" mass="25750">MCFDAKTSLITFMVSLVCFIILIFFGKDKNDLFAGVITILIGLMQGLEYIIWNNQNCNKVNHYASILIIFLLYLQPIISCIVYGYLFGSINLFIECVLMTLITGYIIWWLNKRRLCSKPSNGSCRLVWSPFSVLYHTNMKSFGLLMSFLFFYFYIILRMFFRKRDWGIKYPFRFWILPISFIIASIYCWIVNGVFNSIDIFGSVWCFMAVGFGIVSILHL</sequence>
<evidence type="ECO:0000313" key="2">
    <source>
        <dbReference type="EMBL" id="QHT75546.1"/>
    </source>
</evidence>
<feature type="transmembrane region" description="Helical" evidence="1">
    <location>
        <begin position="173"/>
        <end position="194"/>
    </location>
</feature>
<feature type="transmembrane region" description="Helical" evidence="1">
    <location>
        <begin position="144"/>
        <end position="161"/>
    </location>
</feature>
<feature type="transmembrane region" description="Helical" evidence="1">
    <location>
        <begin position="63"/>
        <end position="86"/>
    </location>
</feature>
<keyword evidence="1" id="KW-1133">Transmembrane helix</keyword>
<feature type="transmembrane region" description="Helical" evidence="1">
    <location>
        <begin position="32"/>
        <end position="51"/>
    </location>
</feature>
<keyword evidence="1" id="KW-0812">Transmembrane</keyword>
<accession>A0A6C0H5Q8</accession>
<feature type="transmembrane region" description="Helical" evidence="1">
    <location>
        <begin position="92"/>
        <end position="110"/>
    </location>
</feature>
<evidence type="ECO:0000256" key="1">
    <source>
        <dbReference type="SAM" id="Phobius"/>
    </source>
</evidence>
<feature type="transmembrane region" description="Helical" evidence="1">
    <location>
        <begin position="7"/>
        <end position="26"/>
    </location>
</feature>